<sequence>MTGGECGTGGAGEQLHLDLGVTGRAPTPAEAWWVAAIEHETEGNQDTGWWDA</sequence>
<protein>
    <submittedName>
        <fullName evidence="1">Uncharacterized protein</fullName>
    </submittedName>
</protein>
<dbReference type="RefSeq" id="WP_263593021.1">
    <property type="nucleotide sequence ID" value="NZ_CP107020.1"/>
</dbReference>
<accession>A0ABY6FY20</accession>
<evidence type="ECO:0000313" key="2">
    <source>
        <dbReference type="Proteomes" id="UP001164305"/>
    </source>
</evidence>
<name>A0ABY6FY20_9MICO</name>
<proteinExistence type="predicted"/>
<gene>
    <name evidence="1" type="ORF">BRM3_09125</name>
</gene>
<keyword evidence="2" id="KW-1185">Reference proteome</keyword>
<dbReference type="EMBL" id="CP107020">
    <property type="protein sequence ID" value="UYG15807.1"/>
    <property type="molecule type" value="Genomic_DNA"/>
</dbReference>
<dbReference type="Proteomes" id="UP001164305">
    <property type="component" value="Chromosome"/>
</dbReference>
<evidence type="ECO:0000313" key="1">
    <source>
        <dbReference type="EMBL" id="UYG15807.1"/>
    </source>
</evidence>
<organism evidence="1 2">
    <name type="scientific">Brachybacterium huguangmaarense</name>
    <dbReference type="NCBI Taxonomy" id="1652028"/>
    <lineage>
        <taxon>Bacteria</taxon>
        <taxon>Bacillati</taxon>
        <taxon>Actinomycetota</taxon>
        <taxon>Actinomycetes</taxon>
        <taxon>Micrococcales</taxon>
        <taxon>Dermabacteraceae</taxon>
        <taxon>Brachybacterium</taxon>
    </lineage>
</organism>
<reference evidence="1" key="1">
    <citation type="submission" date="2022-10" db="EMBL/GenBank/DDBJ databases">
        <title>Whole-Genome Sequencing of Brachybacterium huguangmaarense BRM-3, Isolated from Betula schmidtii.</title>
        <authorList>
            <person name="Haam D."/>
        </authorList>
    </citation>
    <scope>NUCLEOTIDE SEQUENCE</scope>
    <source>
        <strain evidence="1">BRM-3</strain>
    </source>
</reference>